<protein>
    <submittedName>
        <fullName evidence="5">Serine-rich 25 kDa antigen protein</fullName>
    </submittedName>
    <submittedName>
        <fullName evidence="4">Si:ch211-98n17.5</fullName>
    </submittedName>
</protein>
<sequence>MKSLLAITLSLLLILQSFQQVSSANIPDVWERSNEAIEGNETQPSSLETTDPPMGESMEDTVSTEDTQPDPSSSENENQRLDPFLSGGESPENSSWIQPMDQNLEQSSNETEEGSSEDLFFTPPPPLITFNSSTVMSKTTAESNETLNANTSAPNSTTITPKPENTTTESNFEESGSGNLTTNSTTKSPATTTEEVSIQNKTTEGPTAAPTEAPTDISENATTPVLDSKDLEANLTIDTRESSEAGSSSDTVTEVAKNKNGQAWAVVLILGVIVGIIALGAFIFLNRRNRRDFSHSKLVEETSPDPVLRLDNSEPLDLKYDGFGYYNPGLQGDNIQMTNFPQGRSK</sequence>
<dbReference type="Ensembl" id="ENSDART00000173596.2">
    <property type="protein sequence ID" value="ENSDARP00000142655.1"/>
    <property type="gene ID" value="ENSDARG00000105641.2"/>
</dbReference>
<dbReference type="PANTHER" id="PTHR45427">
    <property type="entry name" value="MUCIN-15"/>
    <property type="match status" value="1"/>
</dbReference>
<keyword evidence="2" id="KW-0812">Transmembrane</keyword>
<accession>A0A1D5NS46</accession>
<dbReference type="EMBL" id="CR388195">
    <property type="status" value="NOT_ANNOTATED_CDS"/>
    <property type="molecule type" value="Genomic_DNA"/>
</dbReference>
<reference evidence="4" key="1">
    <citation type="journal article" date="2013" name="Nature">
        <title>The zebrafish reference genome sequence and its relationship to the human genome.</title>
        <authorList>
            <consortium name="Genome Reference Consortium Zebrafish"/>
            <person name="Howe K."/>
            <person name="Clark M.D."/>
            <person name="Torroja C.F."/>
            <person name="Torrance J."/>
            <person name="Berthelot C."/>
            <person name="Muffato M."/>
            <person name="Collins J.E."/>
            <person name="Humphray S."/>
            <person name="McLaren K."/>
            <person name="Matthews L."/>
            <person name="McLaren S."/>
            <person name="Sealy I."/>
            <person name="Caccamo M."/>
            <person name="Churcher C."/>
            <person name="Scott C."/>
            <person name="Barrett J.C."/>
            <person name="Koch R."/>
            <person name="Rauch G.J."/>
            <person name="White S."/>
            <person name="Chow W."/>
            <person name="Kilian B."/>
            <person name="Quintais L.T."/>
            <person name="Guerra-Assuncao J.A."/>
            <person name="Zhou Y."/>
            <person name="Gu Y."/>
            <person name="Yen J."/>
            <person name="Vogel J.H."/>
            <person name="Eyre T."/>
            <person name="Redmond S."/>
            <person name="Banerjee R."/>
            <person name="Chi J."/>
            <person name="Fu B."/>
            <person name="Langley E."/>
            <person name="Maguire S.F."/>
            <person name="Laird G.K."/>
            <person name="Lloyd D."/>
            <person name="Kenyon E."/>
            <person name="Donaldson S."/>
            <person name="Sehra H."/>
            <person name="Almeida-King J."/>
            <person name="Loveland J."/>
            <person name="Trevanion S."/>
            <person name="Jones M."/>
            <person name="Quail M."/>
            <person name="Willey D."/>
            <person name="Hunt A."/>
            <person name="Burton J."/>
            <person name="Sims S."/>
            <person name="McLay K."/>
            <person name="Plumb B."/>
            <person name="Davis J."/>
            <person name="Clee C."/>
            <person name="Oliver K."/>
            <person name="Clark R."/>
            <person name="Riddle C."/>
            <person name="Elliot D."/>
            <person name="Eliott D."/>
            <person name="Threadgold G."/>
            <person name="Harden G."/>
            <person name="Ware D."/>
            <person name="Begum S."/>
            <person name="Mortimore B."/>
            <person name="Mortimer B."/>
            <person name="Kerry G."/>
            <person name="Heath P."/>
            <person name="Phillimore B."/>
            <person name="Tracey A."/>
            <person name="Corby N."/>
            <person name="Dunn M."/>
            <person name="Johnson C."/>
            <person name="Wood J."/>
            <person name="Clark S."/>
            <person name="Pelan S."/>
            <person name="Griffiths G."/>
            <person name="Smith M."/>
            <person name="Glithero R."/>
            <person name="Howden P."/>
            <person name="Barker N."/>
            <person name="Lloyd C."/>
            <person name="Stevens C."/>
            <person name="Harley J."/>
            <person name="Holt K."/>
            <person name="Panagiotidis G."/>
            <person name="Lovell J."/>
            <person name="Beasley H."/>
            <person name="Henderson C."/>
            <person name="Gordon D."/>
            <person name="Auger K."/>
            <person name="Wright D."/>
            <person name="Collins J."/>
            <person name="Raisen C."/>
            <person name="Dyer L."/>
            <person name="Leung K."/>
            <person name="Robertson L."/>
            <person name="Ambridge K."/>
            <person name="Leongamornlert D."/>
            <person name="McGuire S."/>
            <person name="Gilderthorp R."/>
            <person name="Griffiths C."/>
            <person name="Manthravadi D."/>
            <person name="Nichol S."/>
            <person name="Barker G."/>
            <person name="Whitehead S."/>
            <person name="Kay M."/>
            <person name="Brown J."/>
            <person name="Murnane C."/>
            <person name="Gray E."/>
            <person name="Humphries M."/>
            <person name="Sycamore N."/>
            <person name="Barker D."/>
            <person name="Saunders D."/>
            <person name="Wallis J."/>
            <person name="Babbage A."/>
            <person name="Hammond S."/>
            <person name="Mashreghi-Mohammadi M."/>
            <person name="Barr L."/>
            <person name="Martin S."/>
            <person name="Wray P."/>
            <person name="Ellington A."/>
            <person name="Matthews N."/>
            <person name="Ellwood M."/>
            <person name="Woodmansey R."/>
            <person name="Clark G."/>
            <person name="Cooper J."/>
            <person name="Cooper J."/>
            <person name="Tromans A."/>
            <person name="Grafham D."/>
            <person name="Skuce C."/>
            <person name="Pandian R."/>
            <person name="Andrews R."/>
            <person name="Harrison E."/>
            <person name="Kimberley A."/>
            <person name="Garnett J."/>
            <person name="Fosker N."/>
            <person name="Hall R."/>
            <person name="Garner P."/>
            <person name="Kelly D."/>
            <person name="Bird C."/>
            <person name="Palmer S."/>
            <person name="Gehring I."/>
            <person name="Berger A."/>
            <person name="Dooley C.M."/>
            <person name="Ersan-Urun Z."/>
            <person name="Eser C."/>
            <person name="Geiger H."/>
            <person name="Geisler M."/>
            <person name="Karotki L."/>
            <person name="Kirn A."/>
            <person name="Konantz J."/>
            <person name="Konantz M."/>
            <person name="Oberlander M."/>
            <person name="Rudolph-Geiger S."/>
            <person name="Teucke M."/>
            <person name="Lanz C."/>
            <person name="Raddatz G."/>
            <person name="Osoegawa K."/>
            <person name="Zhu B."/>
            <person name="Rapp A."/>
            <person name="Widaa S."/>
            <person name="Langford C."/>
            <person name="Yang F."/>
            <person name="Schuster S.C."/>
            <person name="Carter N.P."/>
            <person name="Harrow J."/>
            <person name="Ning Z."/>
            <person name="Herrero J."/>
            <person name="Searle S.M."/>
            <person name="Enright A."/>
            <person name="Geisler R."/>
            <person name="Plasterk R.H."/>
            <person name="Lee C."/>
            <person name="Westerfield M."/>
            <person name="de Jong P.J."/>
            <person name="Zon L.I."/>
            <person name="Postlethwait J.H."/>
            <person name="Nusslein-Volhard C."/>
            <person name="Hubbard T.J."/>
            <person name="Roest Crollius H."/>
            <person name="Rogers J."/>
            <person name="Stemple D.L."/>
        </authorList>
    </citation>
    <scope>NUCLEOTIDE SEQUENCE [LARGE SCALE GENOMIC DNA]</scope>
    <source>
        <strain evidence="4">Tuebingen</strain>
    </source>
</reference>
<evidence type="ECO:0000313" key="6">
    <source>
        <dbReference type="ZFIN" id="ZDB-GENE-160728-87"/>
    </source>
</evidence>
<proteinExistence type="evidence at protein level"/>
<dbReference type="ExpressionAtlas" id="A0A1D5NS46">
    <property type="expression patterns" value="baseline and differential"/>
</dbReference>
<feature type="compositionally biased region" description="Low complexity" evidence="1">
    <location>
        <begin position="202"/>
        <end position="215"/>
    </location>
</feature>
<dbReference type="GlyGen" id="A0A1D5NS46">
    <property type="glycosylation" value="1 site"/>
</dbReference>
<feature type="region of interest" description="Disordered" evidence="1">
    <location>
        <begin position="36"/>
        <end position="231"/>
    </location>
</feature>
<evidence type="ECO:0000256" key="2">
    <source>
        <dbReference type="SAM" id="Phobius"/>
    </source>
</evidence>
<evidence type="ECO:0000256" key="1">
    <source>
        <dbReference type="SAM" id="MobiDB-lite"/>
    </source>
</evidence>
<evidence type="ECO:0000313" key="4">
    <source>
        <dbReference type="Ensembl" id="ENSDARP00000142655"/>
    </source>
</evidence>
<dbReference type="Bgee" id="ENSDARG00000105641">
    <property type="expression patterns" value="Expressed in caudal fin and 13 other cell types or tissues"/>
</dbReference>
<feature type="compositionally biased region" description="Polar residues" evidence="1">
    <location>
        <begin position="64"/>
        <end position="76"/>
    </location>
</feature>
<feature type="compositionally biased region" description="Polar residues" evidence="1">
    <location>
        <begin position="40"/>
        <end position="49"/>
    </location>
</feature>
<evidence type="ECO:0000313" key="5">
    <source>
        <dbReference type="RefSeq" id="XP_021333550.1"/>
    </source>
</evidence>
<dbReference type="RefSeq" id="XP_021333550.1">
    <property type="nucleotide sequence ID" value="XM_021477875.2"/>
</dbReference>
<keyword evidence="3" id="KW-0732">Signal</keyword>
<feature type="signal peptide" evidence="3">
    <location>
        <begin position="1"/>
        <end position="23"/>
    </location>
</feature>
<keyword evidence="2" id="KW-1133">Transmembrane helix</keyword>
<feature type="transmembrane region" description="Helical" evidence="2">
    <location>
        <begin position="263"/>
        <end position="285"/>
    </location>
</feature>
<reference evidence="4" key="2">
    <citation type="submission" date="2016-10" db="UniProtKB">
        <authorList>
            <consortium name="Ensembl"/>
        </authorList>
    </citation>
    <scope>IDENTIFICATION</scope>
    <source>
        <strain evidence="4">Tuebingen</strain>
    </source>
</reference>
<dbReference type="ZFIN" id="ZDB-GENE-160728-87">
    <property type="gene designation" value="si:ch211-98n17.5"/>
</dbReference>
<evidence type="ECO:0007829" key="7">
    <source>
        <dbReference type="PeptideAtlas" id="A0A1D5NS46"/>
    </source>
</evidence>
<name>A0A1D5NS46_DANRE</name>
<gene>
    <name evidence="4 5 6" type="primary">si:ch211-98n17.5</name>
</gene>
<accession>A0A8M9QHU0</accession>
<dbReference type="PANTHER" id="PTHR45427:SF1">
    <property type="entry name" value="MUCIN-15"/>
    <property type="match status" value="1"/>
</dbReference>
<keyword evidence="2" id="KW-0472">Membrane</keyword>
<reference evidence="5" key="3">
    <citation type="submission" date="2025-04" db="UniProtKB">
        <authorList>
            <consortium name="RefSeq"/>
        </authorList>
    </citation>
    <scope>IDENTIFICATION</scope>
    <source>
        <strain evidence="5">Tuebingen</strain>
    </source>
</reference>
<keyword evidence="7" id="KW-1267">Proteomics identification</keyword>
<feature type="compositionally biased region" description="Polar residues" evidence="1">
    <location>
        <begin position="91"/>
        <end position="109"/>
    </location>
</feature>
<dbReference type="OrthoDB" id="9950822at2759"/>
<organism evidence="4">
    <name type="scientific">Danio rerio</name>
    <name type="common">Zebrafish</name>
    <name type="synonym">Brachydanio rerio</name>
    <dbReference type="NCBI Taxonomy" id="7955"/>
    <lineage>
        <taxon>Eukaryota</taxon>
        <taxon>Metazoa</taxon>
        <taxon>Chordata</taxon>
        <taxon>Craniata</taxon>
        <taxon>Vertebrata</taxon>
        <taxon>Euteleostomi</taxon>
        <taxon>Actinopterygii</taxon>
        <taxon>Neopterygii</taxon>
        <taxon>Teleostei</taxon>
        <taxon>Ostariophysi</taxon>
        <taxon>Cypriniformes</taxon>
        <taxon>Danionidae</taxon>
        <taxon>Danioninae</taxon>
        <taxon>Danio</taxon>
    </lineage>
</organism>
<dbReference type="InterPro" id="IPR031371">
    <property type="entry name" value="Mucin-15"/>
</dbReference>
<feature type="compositionally biased region" description="Polar residues" evidence="1">
    <location>
        <begin position="129"/>
        <end position="156"/>
    </location>
</feature>
<dbReference type="GeneTree" id="ENSGT01030000235035"/>
<dbReference type="AGR" id="ZFIN:ZDB-GENE-160728-87"/>
<dbReference type="AlphaFoldDB" id="A0A1D5NS46"/>
<evidence type="ECO:0000256" key="3">
    <source>
        <dbReference type="SAM" id="SignalP"/>
    </source>
</evidence>
<feature type="chain" id="PRO_5044556651" evidence="3">
    <location>
        <begin position="24"/>
        <end position="346"/>
    </location>
</feature>
<feature type="compositionally biased region" description="Low complexity" evidence="1">
    <location>
        <begin position="157"/>
        <end position="193"/>
    </location>
</feature>